<evidence type="ECO:0000313" key="2">
    <source>
        <dbReference type="Proteomes" id="UP000479190"/>
    </source>
</evidence>
<dbReference type="Proteomes" id="UP000479190">
    <property type="component" value="Unassembled WGS sequence"/>
</dbReference>
<reference evidence="1 2" key="1">
    <citation type="submission" date="2020-02" db="EMBL/GenBank/DDBJ databases">
        <authorList>
            <person name="Ferguson B K."/>
        </authorList>
    </citation>
    <scope>NUCLEOTIDE SEQUENCE [LARGE SCALE GENOMIC DNA]</scope>
</reference>
<keyword evidence="2" id="KW-1185">Reference proteome</keyword>
<gene>
    <name evidence="1" type="ORF">TBRA_LOCUS8106</name>
</gene>
<name>A0A6H5IGT2_9HYME</name>
<dbReference type="AlphaFoldDB" id="A0A6H5IGT2"/>
<organism evidence="1 2">
    <name type="scientific">Trichogramma brassicae</name>
    <dbReference type="NCBI Taxonomy" id="86971"/>
    <lineage>
        <taxon>Eukaryota</taxon>
        <taxon>Metazoa</taxon>
        <taxon>Ecdysozoa</taxon>
        <taxon>Arthropoda</taxon>
        <taxon>Hexapoda</taxon>
        <taxon>Insecta</taxon>
        <taxon>Pterygota</taxon>
        <taxon>Neoptera</taxon>
        <taxon>Endopterygota</taxon>
        <taxon>Hymenoptera</taxon>
        <taxon>Apocrita</taxon>
        <taxon>Proctotrupomorpha</taxon>
        <taxon>Chalcidoidea</taxon>
        <taxon>Trichogrammatidae</taxon>
        <taxon>Trichogramma</taxon>
    </lineage>
</organism>
<accession>A0A6H5IGT2</accession>
<protein>
    <submittedName>
        <fullName evidence="1">Uncharacterized protein</fullName>
    </submittedName>
</protein>
<proteinExistence type="predicted"/>
<dbReference type="EMBL" id="CADCXV010000810">
    <property type="protein sequence ID" value="CAB0036228.1"/>
    <property type="molecule type" value="Genomic_DNA"/>
</dbReference>
<sequence>METAHLIFIKEINEYSVKWALNADITYMTGHPRIRRTTTFSHADTRHLVFRTVCSSTFRASGAPDDREVAADEQHKRLYSLRGRLPGRLAQVPRDSFTHGANRRVIFTLLVATLIRCLARSARSRRCTAPISAFLPNSRLSPTEATRVREAKEAGRAEARVA</sequence>
<evidence type="ECO:0000313" key="1">
    <source>
        <dbReference type="EMBL" id="CAB0036228.1"/>
    </source>
</evidence>